<keyword evidence="2" id="KW-1185">Reference proteome</keyword>
<evidence type="ECO:0000313" key="1">
    <source>
        <dbReference type="EMBL" id="GAA2211382.1"/>
    </source>
</evidence>
<dbReference type="EMBL" id="BAAAQX010000020">
    <property type="protein sequence ID" value="GAA2211382.1"/>
    <property type="molecule type" value="Genomic_DNA"/>
</dbReference>
<accession>A0ABP5PI10</accession>
<protein>
    <submittedName>
        <fullName evidence="1">Uncharacterized protein</fullName>
    </submittedName>
</protein>
<comment type="caution">
    <text evidence="1">The sequence shown here is derived from an EMBL/GenBank/DDBJ whole genome shotgun (WGS) entry which is preliminary data.</text>
</comment>
<proteinExistence type="predicted"/>
<gene>
    <name evidence="1" type="ORF">GCM10009850_068410</name>
</gene>
<evidence type="ECO:0000313" key="2">
    <source>
        <dbReference type="Proteomes" id="UP001499843"/>
    </source>
</evidence>
<reference evidence="2" key="1">
    <citation type="journal article" date="2019" name="Int. J. Syst. Evol. Microbiol.">
        <title>The Global Catalogue of Microorganisms (GCM) 10K type strain sequencing project: providing services to taxonomists for standard genome sequencing and annotation.</title>
        <authorList>
            <consortium name="The Broad Institute Genomics Platform"/>
            <consortium name="The Broad Institute Genome Sequencing Center for Infectious Disease"/>
            <person name="Wu L."/>
            <person name="Ma J."/>
        </authorList>
    </citation>
    <scope>NUCLEOTIDE SEQUENCE [LARGE SCALE GENOMIC DNA]</scope>
    <source>
        <strain evidence="2">JCM 16114</strain>
    </source>
</reference>
<sequence length="118" mass="12383">MIPHVSGRLDGDRAALSGLQTDRGECVTGALLGRWWLCSTMRTFTLAANTGSIATGVSGNDSSECPLGVSSRSGFSGRVLGRLGVMSGCWWRSQVASLGMSMYVCVPPAFLAPISHMT</sequence>
<dbReference type="Proteomes" id="UP001499843">
    <property type="component" value="Unassembled WGS sequence"/>
</dbReference>
<organism evidence="1 2">
    <name type="scientific">Nonomuraea monospora</name>
    <dbReference type="NCBI Taxonomy" id="568818"/>
    <lineage>
        <taxon>Bacteria</taxon>
        <taxon>Bacillati</taxon>
        <taxon>Actinomycetota</taxon>
        <taxon>Actinomycetes</taxon>
        <taxon>Streptosporangiales</taxon>
        <taxon>Streptosporangiaceae</taxon>
        <taxon>Nonomuraea</taxon>
    </lineage>
</organism>
<name>A0ABP5PI10_9ACTN</name>